<feature type="region of interest" description="Disordered" evidence="1">
    <location>
        <begin position="12"/>
        <end position="34"/>
    </location>
</feature>
<evidence type="ECO:0000256" key="1">
    <source>
        <dbReference type="SAM" id="MobiDB-lite"/>
    </source>
</evidence>
<evidence type="ECO:0000313" key="4">
    <source>
        <dbReference type="Proteomes" id="UP000187209"/>
    </source>
</evidence>
<evidence type="ECO:0000256" key="2">
    <source>
        <dbReference type="SAM" id="Phobius"/>
    </source>
</evidence>
<feature type="transmembrane region" description="Helical" evidence="2">
    <location>
        <begin position="259"/>
        <end position="277"/>
    </location>
</feature>
<reference evidence="3 4" key="1">
    <citation type="submission" date="2016-11" db="EMBL/GenBank/DDBJ databases">
        <title>The macronuclear genome of Stentor coeruleus: a giant cell with tiny introns.</title>
        <authorList>
            <person name="Slabodnick M."/>
            <person name="Ruby J.G."/>
            <person name="Reiff S.B."/>
            <person name="Swart E.C."/>
            <person name="Gosai S."/>
            <person name="Prabakaran S."/>
            <person name="Witkowska E."/>
            <person name="Larue G.E."/>
            <person name="Fisher S."/>
            <person name="Freeman R.M."/>
            <person name="Gunawardena J."/>
            <person name="Chu W."/>
            <person name="Stover N.A."/>
            <person name="Gregory B.D."/>
            <person name="Nowacki M."/>
            <person name="Derisi J."/>
            <person name="Roy S.W."/>
            <person name="Marshall W.F."/>
            <person name="Sood P."/>
        </authorList>
    </citation>
    <scope>NUCLEOTIDE SEQUENCE [LARGE SCALE GENOMIC DNA]</scope>
    <source>
        <strain evidence="3">WM001</strain>
    </source>
</reference>
<protein>
    <submittedName>
        <fullName evidence="3">Uncharacterized protein</fullName>
    </submittedName>
</protein>
<keyword evidence="2" id="KW-1133">Transmembrane helix</keyword>
<dbReference type="Proteomes" id="UP000187209">
    <property type="component" value="Unassembled WGS sequence"/>
</dbReference>
<feature type="transmembrane region" description="Helical" evidence="2">
    <location>
        <begin position="48"/>
        <end position="67"/>
    </location>
</feature>
<keyword evidence="4" id="KW-1185">Reference proteome</keyword>
<accession>A0A1R2B0E0</accession>
<gene>
    <name evidence="3" type="ORF">SteCoe_31910</name>
</gene>
<dbReference type="EMBL" id="MPUH01001116">
    <property type="protein sequence ID" value="OMJ70175.1"/>
    <property type="molecule type" value="Genomic_DNA"/>
</dbReference>
<evidence type="ECO:0000313" key="3">
    <source>
        <dbReference type="EMBL" id="OMJ70175.1"/>
    </source>
</evidence>
<dbReference type="OrthoDB" id="326353at2759"/>
<feature type="transmembrane region" description="Helical" evidence="2">
    <location>
        <begin position="73"/>
        <end position="100"/>
    </location>
</feature>
<feature type="transmembrane region" description="Helical" evidence="2">
    <location>
        <begin position="289"/>
        <end position="309"/>
    </location>
</feature>
<comment type="caution">
    <text evidence="3">The sequence shown here is derived from an EMBL/GenBank/DDBJ whole genome shotgun (WGS) entry which is preliminary data.</text>
</comment>
<feature type="transmembrane region" description="Helical" evidence="2">
    <location>
        <begin position="121"/>
        <end position="145"/>
    </location>
</feature>
<keyword evidence="2" id="KW-0812">Transmembrane</keyword>
<dbReference type="AlphaFoldDB" id="A0A1R2B0E0"/>
<feature type="transmembrane region" description="Helical" evidence="2">
    <location>
        <begin position="221"/>
        <end position="239"/>
    </location>
</feature>
<feature type="transmembrane region" description="Helical" evidence="2">
    <location>
        <begin position="395"/>
        <end position="418"/>
    </location>
</feature>
<feature type="transmembrane region" description="Helical" evidence="2">
    <location>
        <begin position="189"/>
        <end position="209"/>
    </location>
</feature>
<sequence>MSDTYILSIHSPRHKHQNENSELSPSKEESKSSTISADEEKLNFLKTLYFILAILSIFLSLFSYYTWKHTRSHSILILSFTSILCTISAIFGVLGSFRGITDLKYRHLILAGEKEGYGKNFLTLSFFLMILSLSLLMVFGSHALFYSERSLSYFQAFYNSNTSEFEELFGKSIDELEKWCMLLIMISGYTAYLIIIVMIFITHFAYLLSHLYDSIDRMFEILNLNIMNLGLGMIYITVYCLEYDSNIKFEANVPENVPYAIIIVGVFLCIMCGMGFGTVKAQAIGPLKVYILSSFFMIIICALCSTFAVKSAHMFREGLSEKCFDFMAIVHANYLESLGCANKYLNTTNIEESTCFKGQIRYIWEPNLSIKDSFGCLNSYCCDVVVTDAKTKFDYLGICASSAIGLNCISLWACYYIWKIWYVHFK</sequence>
<name>A0A1R2B0E0_9CILI</name>
<organism evidence="3 4">
    <name type="scientific">Stentor coeruleus</name>
    <dbReference type="NCBI Taxonomy" id="5963"/>
    <lineage>
        <taxon>Eukaryota</taxon>
        <taxon>Sar</taxon>
        <taxon>Alveolata</taxon>
        <taxon>Ciliophora</taxon>
        <taxon>Postciliodesmatophora</taxon>
        <taxon>Heterotrichea</taxon>
        <taxon>Heterotrichida</taxon>
        <taxon>Stentoridae</taxon>
        <taxon>Stentor</taxon>
    </lineage>
</organism>
<proteinExistence type="predicted"/>
<keyword evidence="2" id="KW-0472">Membrane</keyword>